<dbReference type="Proteomes" id="UP000830375">
    <property type="component" value="Unassembled WGS sequence"/>
</dbReference>
<proteinExistence type="predicted"/>
<organism evidence="2 3">
    <name type="scientific">Labeo rohita</name>
    <name type="common">Indian major carp</name>
    <name type="synonym">Cyprinus rohita</name>
    <dbReference type="NCBI Taxonomy" id="84645"/>
    <lineage>
        <taxon>Eukaryota</taxon>
        <taxon>Metazoa</taxon>
        <taxon>Chordata</taxon>
        <taxon>Craniata</taxon>
        <taxon>Vertebrata</taxon>
        <taxon>Euteleostomi</taxon>
        <taxon>Actinopterygii</taxon>
        <taxon>Neopterygii</taxon>
        <taxon>Teleostei</taxon>
        <taxon>Ostariophysi</taxon>
        <taxon>Cypriniformes</taxon>
        <taxon>Cyprinidae</taxon>
        <taxon>Labeoninae</taxon>
        <taxon>Labeonini</taxon>
        <taxon>Labeo</taxon>
    </lineage>
</organism>
<evidence type="ECO:0000256" key="1">
    <source>
        <dbReference type="SAM" id="MobiDB-lite"/>
    </source>
</evidence>
<feature type="region of interest" description="Disordered" evidence="1">
    <location>
        <begin position="1"/>
        <end position="114"/>
    </location>
</feature>
<evidence type="ECO:0000313" key="3">
    <source>
        <dbReference type="Proteomes" id="UP000830375"/>
    </source>
</evidence>
<keyword evidence="3" id="KW-1185">Reference proteome</keyword>
<evidence type="ECO:0000313" key="2">
    <source>
        <dbReference type="EMBL" id="KAI2658263.1"/>
    </source>
</evidence>
<reference evidence="2 3" key="1">
    <citation type="submission" date="2022-01" db="EMBL/GenBank/DDBJ databases">
        <title>A high-quality chromosome-level genome assembly of rohu carp, Labeo rohita.</title>
        <authorList>
            <person name="Arick M.A. II"/>
            <person name="Hsu C.-Y."/>
            <person name="Magbanua Z."/>
            <person name="Pechanova O."/>
            <person name="Grover C."/>
            <person name="Miller E."/>
            <person name="Thrash A."/>
            <person name="Ezzel L."/>
            <person name="Alam S."/>
            <person name="Benzie J."/>
            <person name="Hamilton M."/>
            <person name="Karsi A."/>
            <person name="Lawrence M.L."/>
            <person name="Peterson D.G."/>
        </authorList>
    </citation>
    <scope>NUCLEOTIDE SEQUENCE [LARGE SCALE GENOMIC DNA]</scope>
    <source>
        <strain evidence="3">BAU-BD-2019</strain>
        <tissue evidence="2">Blood</tissue>
    </source>
</reference>
<feature type="compositionally biased region" description="Basic and acidic residues" evidence="1">
    <location>
        <begin position="74"/>
        <end position="114"/>
    </location>
</feature>
<sequence>MGQRISRVFPVNGEVYDHHHSTPPKPGTDMAEQHLHPCDEPPVDAGEGHAERREEEEEEVEVEERREEEEEVEEVRREEEEVEVEERREDEVEEVRREEEEVEEERRKEEVRREAWSEVEEEKKKRKKRFWRLPSFLRAARKHLSMIRRGQTEVQLIEPALPASSTDGK</sequence>
<protein>
    <submittedName>
        <fullName evidence="2">Transport and Golgi organization protein 1</fullName>
    </submittedName>
</protein>
<name>A0ABQ8M5T9_LABRO</name>
<comment type="caution">
    <text evidence="2">The sequence shown here is derived from an EMBL/GenBank/DDBJ whole genome shotgun (WGS) entry which is preliminary data.</text>
</comment>
<gene>
    <name evidence="2" type="ORF">H4Q32_016291</name>
</gene>
<dbReference type="EMBL" id="JACTAM010000012">
    <property type="protein sequence ID" value="KAI2658263.1"/>
    <property type="molecule type" value="Genomic_DNA"/>
</dbReference>
<accession>A0ABQ8M5T9</accession>
<feature type="compositionally biased region" description="Acidic residues" evidence="1">
    <location>
        <begin position="54"/>
        <end position="73"/>
    </location>
</feature>